<gene>
    <name evidence="1" type="ORF">GVO57_07345</name>
</gene>
<dbReference type="Proteomes" id="UP000464468">
    <property type="component" value="Chromosome"/>
</dbReference>
<organism evidence="1 2">
    <name type="scientific">Sphingomonas changnyeongensis</name>
    <dbReference type="NCBI Taxonomy" id="2698679"/>
    <lineage>
        <taxon>Bacteria</taxon>
        <taxon>Pseudomonadati</taxon>
        <taxon>Pseudomonadota</taxon>
        <taxon>Alphaproteobacteria</taxon>
        <taxon>Sphingomonadales</taxon>
        <taxon>Sphingomonadaceae</taxon>
        <taxon>Sphingomonas</taxon>
    </lineage>
</organism>
<reference evidence="1 2" key="1">
    <citation type="submission" date="2020-01" db="EMBL/GenBank/DDBJ databases">
        <title>Sphingomonas sp. C33 whole genome sequece.</title>
        <authorList>
            <person name="Park C."/>
        </authorList>
    </citation>
    <scope>NUCLEOTIDE SEQUENCE [LARGE SCALE GENOMIC DNA]</scope>
    <source>
        <strain evidence="1 2">C33</strain>
    </source>
</reference>
<name>A0A7Z2NVX1_9SPHN</name>
<dbReference type="AlphaFoldDB" id="A0A7Z2NVX1"/>
<dbReference type="RefSeq" id="WP_160592609.1">
    <property type="nucleotide sequence ID" value="NZ_CP047895.1"/>
</dbReference>
<dbReference type="EMBL" id="CP047895">
    <property type="protein sequence ID" value="QHL90682.1"/>
    <property type="molecule type" value="Genomic_DNA"/>
</dbReference>
<dbReference type="KEGG" id="schy:GVO57_07345"/>
<evidence type="ECO:0000313" key="2">
    <source>
        <dbReference type="Proteomes" id="UP000464468"/>
    </source>
</evidence>
<keyword evidence="2" id="KW-1185">Reference proteome</keyword>
<proteinExistence type="predicted"/>
<sequence>MSKYQVSIVPAHVVPVQHERHLEGVAVGRDRLGVIVLTIMHRDGGCLSARLTLSQLNTIAHLMADCVEADPERAVH</sequence>
<protein>
    <submittedName>
        <fullName evidence="1">Uncharacterized protein</fullName>
    </submittedName>
</protein>
<evidence type="ECO:0000313" key="1">
    <source>
        <dbReference type="EMBL" id="QHL90682.1"/>
    </source>
</evidence>
<accession>A0A7Z2NVX1</accession>